<proteinExistence type="predicted"/>
<reference evidence="1 2" key="1">
    <citation type="submission" date="2019-07" db="EMBL/GenBank/DDBJ databases">
        <authorList>
            <person name="Zhao L.H."/>
        </authorList>
    </citation>
    <scope>NUCLEOTIDE SEQUENCE [LARGE SCALE GENOMIC DNA]</scope>
    <source>
        <strain evidence="1 2">Co35</strain>
    </source>
</reference>
<gene>
    <name evidence="1" type="ORF">FNM00_04700</name>
</gene>
<dbReference type="EMBL" id="VLNT01000002">
    <property type="protein sequence ID" value="TSD65722.1"/>
    <property type="molecule type" value="Genomic_DNA"/>
</dbReference>
<comment type="caution">
    <text evidence="1">The sequence shown here is derived from an EMBL/GenBank/DDBJ whole genome shotgun (WGS) entry which is preliminary data.</text>
</comment>
<keyword evidence="2" id="KW-1185">Reference proteome</keyword>
<dbReference type="AlphaFoldDB" id="A0A554SHA9"/>
<organism evidence="1 2">
    <name type="scientific">Aeromicrobium piscarium</name>
    <dbReference type="NCBI Taxonomy" id="2590901"/>
    <lineage>
        <taxon>Bacteria</taxon>
        <taxon>Bacillati</taxon>
        <taxon>Actinomycetota</taxon>
        <taxon>Actinomycetes</taxon>
        <taxon>Propionibacteriales</taxon>
        <taxon>Nocardioidaceae</taxon>
        <taxon>Aeromicrobium</taxon>
    </lineage>
</organism>
<accession>A0A554SHA9</accession>
<dbReference type="RefSeq" id="WP_143911929.1">
    <property type="nucleotide sequence ID" value="NZ_VLNT01000002.1"/>
</dbReference>
<evidence type="ECO:0000313" key="2">
    <source>
        <dbReference type="Proteomes" id="UP000316988"/>
    </source>
</evidence>
<dbReference type="OrthoDB" id="3239759at2"/>
<evidence type="ECO:0000313" key="1">
    <source>
        <dbReference type="EMBL" id="TSD65722.1"/>
    </source>
</evidence>
<sequence>MKTPSFTTAQGLRLLLVRLHYSPTGTWQQDPDADELIQFATKKYAALARKYDLAAEDAAYAAFEAMRTRAVRTAIDPWAVVTRAVQVTLIYEARAQGLLCSNHQARRPEVAAHHDAERFCERENDLTDYHPAFHVTDQLDDEYDDHAGEEPDADQPTNAWVAAEHAASIMVDNGWPQPTATGCVEYVCSQLIRSGNRATAYARLTRDHHAEALLDLSHDHWIAVLQALLGNQLPTHERAREGRGLLQLLALGYLPGELSGVPCFADVFEATAPSHEGVSHV</sequence>
<protein>
    <submittedName>
        <fullName evidence="1">Uncharacterized protein</fullName>
    </submittedName>
</protein>
<name>A0A554SHA9_9ACTN</name>
<dbReference type="Proteomes" id="UP000316988">
    <property type="component" value="Unassembled WGS sequence"/>
</dbReference>